<comment type="catalytic activity">
    <reaction evidence="10 11">
        <text>nicotinate beta-D-ribonucleotide + ATP + H(+) = deamido-NAD(+) + diphosphate</text>
        <dbReference type="Rhea" id="RHEA:22860"/>
        <dbReference type="ChEBI" id="CHEBI:15378"/>
        <dbReference type="ChEBI" id="CHEBI:30616"/>
        <dbReference type="ChEBI" id="CHEBI:33019"/>
        <dbReference type="ChEBI" id="CHEBI:57502"/>
        <dbReference type="ChEBI" id="CHEBI:58437"/>
        <dbReference type="EC" id="2.7.7.18"/>
    </reaction>
</comment>
<dbReference type="PANTHER" id="PTHR39321:SF3">
    <property type="entry name" value="PHOSPHOPANTETHEINE ADENYLYLTRANSFERASE"/>
    <property type="match status" value="1"/>
</dbReference>
<keyword evidence="7 11" id="KW-0547">Nucleotide-binding</keyword>
<dbReference type="eggNOG" id="COG1057">
    <property type="taxonomic scope" value="Bacteria"/>
</dbReference>
<evidence type="ECO:0000256" key="3">
    <source>
        <dbReference type="ARBA" id="ARBA00009014"/>
    </source>
</evidence>
<name>H7EH65_9SPIR</name>
<accession>H7EH65</accession>
<evidence type="ECO:0000313" key="14">
    <source>
        <dbReference type="Proteomes" id="UP000003571"/>
    </source>
</evidence>
<dbReference type="Gene3D" id="3.40.50.620">
    <property type="entry name" value="HUPs"/>
    <property type="match status" value="1"/>
</dbReference>
<dbReference type="EC" id="2.7.7.18" evidence="11"/>
<evidence type="ECO:0000259" key="12">
    <source>
        <dbReference type="Pfam" id="PF01467"/>
    </source>
</evidence>
<dbReference type="GO" id="GO:0005524">
    <property type="term" value="F:ATP binding"/>
    <property type="evidence" value="ECO:0007669"/>
    <property type="project" value="UniProtKB-KW"/>
</dbReference>
<dbReference type="CDD" id="cd02165">
    <property type="entry name" value="NMNAT"/>
    <property type="match status" value="1"/>
</dbReference>
<dbReference type="InterPro" id="IPR004821">
    <property type="entry name" value="Cyt_trans-like"/>
</dbReference>
<organism evidence="13 14">
    <name type="scientific">Treponema saccharophilum DSM 2985</name>
    <dbReference type="NCBI Taxonomy" id="907348"/>
    <lineage>
        <taxon>Bacteria</taxon>
        <taxon>Pseudomonadati</taxon>
        <taxon>Spirochaetota</taxon>
        <taxon>Spirochaetia</taxon>
        <taxon>Spirochaetales</taxon>
        <taxon>Treponemataceae</taxon>
        <taxon>Treponema</taxon>
    </lineage>
</organism>
<dbReference type="HAMAP" id="MF_00244">
    <property type="entry name" value="NaMN_adenylyltr"/>
    <property type="match status" value="1"/>
</dbReference>
<keyword evidence="5 11" id="KW-0808">Transferase</keyword>
<feature type="domain" description="Cytidyltransferase-like" evidence="12">
    <location>
        <begin position="5"/>
        <end position="188"/>
    </location>
</feature>
<evidence type="ECO:0000256" key="2">
    <source>
        <dbReference type="ARBA" id="ARBA00005019"/>
    </source>
</evidence>
<evidence type="ECO:0000313" key="13">
    <source>
        <dbReference type="EMBL" id="EIC03064.1"/>
    </source>
</evidence>
<gene>
    <name evidence="11" type="primary">nadD</name>
    <name evidence="13" type="ORF">TresaDRAFT_2626</name>
</gene>
<evidence type="ECO:0000256" key="11">
    <source>
        <dbReference type="HAMAP-Rule" id="MF_00244"/>
    </source>
</evidence>
<evidence type="ECO:0000256" key="7">
    <source>
        <dbReference type="ARBA" id="ARBA00022741"/>
    </source>
</evidence>
<keyword evidence="8 11" id="KW-0067">ATP-binding</keyword>
<comment type="function">
    <text evidence="1 11">Catalyzes the reversible adenylation of nicotinate mononucleotide (NaMN) to nicotinic acid adenine dinucleotide (NaAD).</text>
</comment>
<dbReference type="NCBIfam" id="TIGR00482">
    <property type="entry name" value="nicotinate (nicotinamide) nucleotide adenylyltransferase"/>
    <property type="match status" value="1"/>
</dbReference>
<keyword evidence="14" id="KW-1185">Reference proteome</keyword>
<keyword evidence="9 11" id="KW-0520">NAD</keyword>
<dbReference type="STRING" id="907348.TresaDRAFT_2626"/>
<keyword evidence="6 11" id="KW-0548">Nucleotidyltransferase</keyword>
<evidence type="ECO:0000256" key="4">
    <source>
        <dbReference type="ARBA" id="ARBA00022642"/>
    </source>
</evidence>
<evidence type="ECO:0000256" key="10">
    <source>
        <dbReference type="ARBA" id="ARBA00048721"/>
    </source>
</evidence>
<dbReference type="Proteomes" id="UP000003571">
    <property type="component" value="Unassembled WGS sequence"/>
</dbReference>
<protein>
    <recommendedName>
        <fullName evidence="11">Probable nicotinate-nucleotide adenylyltransferase</fullName>
        <ecNumber evidence="11">2.7.7.18</ecNumber>
    </recommendedName>
    <alternativeName>
        <fullName evidence="11">Deamido-NAD(+) diphosphorylase</fullName>
    </alternativeName>
    <alternativeName>
        <fullName evidence="11">Deamido-NAD(+) pyrophosphorylase</fullName>
    </alternativeName>
    <alternativeName>
        <fullName evidence="11">Nicotinate mononucleotide adenylyltransferase</fullName>
        <shortName evidence="11">NaMN adenylyltransferase</shortName>
    </alternativeName>
</protein>
<dbReference type="GO" id="GO:0009435">
    <property type="term" value="P:NAD+ biosynthetic process"/>
    <property type="evidence" value="ECO:0007669"/>
    <property type="project" value="UniProtKB-UniRule"/>
</dbReference>
<dbReference type="InterPro" id="IPR005248">
    <property type="entry name" value="NadD/NMNAT"/>
</dbReference>
<evidence type="ECO:0000256" key="8">
    <source>
        <dbReference type="ARBA" id="ARBA00022840"/>
    </source>
</evidence>
<evidence type="ECO:0000256" key="1">
    <source>
        <dbReference type="ARBA" id="ARBA00002324"/>
    </source>
</evidence>
<dbReference type="Pfam" id="PF01467">
    <property type="entry name" value="CTP_transf_like"/>
    <property type="match status" value="1"/>
</dbReference>
<dbReference type="GO" id="GO:0004515">
    <property type="term" value="F:nicotinate-nucleotide adenylyltransferase activity"/>
    <property type="evidence" value="ECO:0007669"/>
    <property type="project" value="UniProtKB-UniRule"/>
</dbReference>
<dbReference type="RefSeq" id="WP_002701874.1">
    <property type="nucleotide sequence ID" value="NZ_AGRW01000024.1"/>
</dbReference>
<dbReference type="SUPFAM" id="SSF52374">
    <property type="entry name" value="Nucleotidylyl transferase"/>
    <property type="match status" value="1"/>
</dbReference>
<comment type="similarity">
    <text evidence="3 11">Belongs to the NadD family.</text>
</comment>
<comment type="caution">
    <text evidence="13">The sequence shown here is derived from an EMBL/GenBank/DDBJ whole genome shotgun (WGS) entry which is preliminary data.</text>
</comment>
<dbReference type="PANTHER" id="PTHR39321">
    <property type="entry name" value="NICOTINATE-NUCLEOTIDE ADENYLYLTRANSFERASE-RELATED"/>
    <property type="match status" value="1"/>
</dbReference>
<dbReference type="EMBL" id="AGRW01000024">
    <property type="protein sequence ID" value="EIC03064.1"/>
    <property type="molecule type" value="Genomic_DNA"/>
</dbReference>
<dbReference type="NCBIfam" id="TIGR00125">
    <property type="entry name" value="cyt_tran_rel"/>
    <property type="match status" value="1"/>
</dbReference>
<comment type="pathway">
    <text evidence="2 11">Cofactor biosynthesis; NAD(+) biosynthesis; deamido-NAD(+) from nicotinate D-ribonucleotide: step 1/1.</text>
</comment>
<reference evidence="13 14" key="1">
    <citation type="submission" date="2011-09" db="EMBL/GenBank/DDBJ databases">
        <title>The draft genome of Treponema saccharophilum DSM 2985.</title>
        <authorList>
            <consortium name="US DOE Joint Genome Institute (JGI-PGF)"/>
            <person name="Lucas S."/>
            <person name="Copeland A."/>
            <person name="Lapidus A."/>
            <person name="Glavina del Rio T."/>
            <person name="Dalin E."/>
            <person name="Tice H."/>
            <person name="Bruce D."/>
            <person name="Goodwin L."/>
            <person name="Pitluck S."/>
            <person name="Peters L."/>
            <person name="Kyrpides N."/>
            <person name="Mavromatis K."/>
            <person name="Ivanova N."/>
            <person name="Markowitz V."/>
            <person name="Cheng J.-F."/>
            <person name="Hugenholtz P."/>
            <person name="Woyke T."/>
            <person name="Wu D."/>
            <person name="Gronow S."/>
            <person name="Wellnitz S."/>
            <person name="Brambilla E."/>
            <person name="Klenk H.-P."/>
            <person name="Eisen J.A."/>
        </authorList>
    </citation>
    <scope>NUCLEOTIDE SEQUENCE [LARGE SCALE GENOMIC DNA]</scope>
    <source>
        <strain evidence="13 14">DSM 2985</strain>
    </source>
</reference>
<evidence type="ECO:0000256" key="5">
    <source>
        <dbReference type="ARBA" id="ARBA00022679"/>
    </source>
</evidence>
<proteinExistence type="inferred from homology"/>
<dbReference type="UniPathway" id="UPA00253">
    <property type="reaction ID" value="UER00332"/>
</dbReference>
<dbReference type="PATRIC" id="fig|907348.3.peg.122"/>
<dbReference type="OrthoDB" id="5295945at2"/>
<evidence type="ECO:0000256" key="6">
    <source>
        <dbReference type="ARBA" id="ARBA00022695"/>
    </source>
</evidence>
<keyword evidence="4 11" id="KW-0662">Pyridine nucleotide biosynthesis</keyword>
<evidence type="ECO:0000256" key="9">
    <source>
        <dbReference type="ARBA" id="ARBA00023027"/>
    </source>
</evidence>
<dbReference type="InterPro" id="IPR014729">
    <property type="entry name" value="Rossmann-like_a/b/a_fold"/>
</dbReference>
<dbReference type="AlphaFoldDB" id="H7EH65"/>
<sequence>MRIAILGGSFNPIHIGHLILADSVCCELGYDKVLFVPTFIPPHKEMSGCVPAEDRLAMVRAAVSSDSRFEAEPCEIERGGVSYTWDTVLYLEEKYRGRIDGKIGVVFGEDLIGDYDKWEHAKELSERADLILACRPKYSEDNGEFCNSPTEKYGKNPMSGVTRGNFPYPHKIVMNPKVEISSSEIRRKISCGGVWRYLVSEGVFHYILEKRLYGIRTI</sequence>